<feature type="non-terminal residue" evidence="1">
    <location>
        <position position="27"/>
    </location>
</feature>
<gene>
    <name evidence="1" type="ORF">METZ01_LOCUS144512</name>
</gene>
<organism evidence="1">
    <name type="scientific">marine metagenome</name>
    <dbReference type="NCBI Taxonomy" id="408172"/>
    <lineage>
        <taxon>unclassified sequences</taxon>
        <taxon>metagenomes</taxon>
        <taxon>ecological metagenomes</taxon>
    </lineage>
</organism>
<proteinExistence type="predicted"/>
<dbReference type="EMBL" id="UINC01022312">
    <property type="protein sequence ID" value="SVA91658.1"/>
    <property type="molecule type" value="Genomic_DNA"/>
</dbReference>
<protein>
    <submittedName>
        <fullName evidence="1">Uncharacterized protein</fullName>
    </submittedName>
</protein>
<name>A0A381ZQT9_9ZZZZ</name>
<reference evidence="1" key="1">
    <citation type="submission" date="2018-05" db="EMBL/GenBank/DDBJ databases">
        <authorList>
            <person name="Lanie J.A."/>
            <person name="Ng W.-L."/>
            <person name="Kazmierczak K.M."/>
            <person name="Andrzejewski T.M."/>
            <person name="Davidsen T.M."/>
            <person name="Wayne K.J."/>
            <person name="Tettelin H."/>
            <person name="Glass J.I."/>
            <person name="Rusch D."/>
            <person name="Podicherti R."/>
            <person name="Tsui H.-C.T."/>
            <person name="Winkler M.E."/>
        </authorList>
    </citation>
    <scope>NUCLEOTIDE SEQUENCE</scope>
</reference>
<evidence type="ECO:0000313" key="1">
    <source>
        <dbReference type="EMBL" id="SVA91658.1"/>
    </source>
</evidence>
<dbReference type="AlphaFoldDB" id="A0A381ZQT9"/>
<accession>A0A381ZQT9</accession>
<sequence length="27" mass="2782">MAADADLTPVECTALASSPSFSELAQR</sequence>